<keyword evidence="2" id="KW-1185">Reference proteome</keyword>
<reference evidence="1" key="1">
    <citation type="submission" date="2021-02" db="EMBL/GenBank/DDBJ databases">
        <authorList>
            <person name="Dougan E. K."/>
            <person name="Rhodes N."/>
            <person name="Thang M."/>
            <person name="Chan C."/>
        </authorList>
    </citation>
    <scope>NUCLEOTIDE SEQUENCE</scope>
</reference>
<proteinExistence type="predicted"/>
<organism evidence="1 2">
    <name type="scientific">Polarella glacialis</name>
    <name type="common">Dinoflagellate</name>
    <dbReference type="NCBI Taxonomy" id="89957"/>
    <lineage>
        <taxon>Eukaryota</taxon>
        <taxon>Sar</taxon>
        <taxon>Alveolata</taxon>
        <taxon>Dinophyceae</taxon>
        <taxon>Suessiales</taxon>
        <taxon>Suessiaceae</taxon>
        <taxon>Polarella</taxon>
    </lineage>
</organism>
<protein>
    <submittedName>
        <fullName evidence="1">Uncharacterized protein</fullName>
    </submittedName>
</protein>
<evidence type="ECO:0000313" key="1">
    <source>
        <dbReference type="EMBL" id="CAE8587332.1"/>
    </source>
</evidence>
<sequence length="498" mass="53616">DESSPSLEEAEQTAAWNCAMGDLGCDMAMCAYSFCRQDGGKVGLYSECAGWDPVMGMPFPKPYNSQEAVLLEFYEAKQLTAGLQMLSVHTDITTLPGSALGASVINPSLVIADGKVGGAPGEGLVVFVMLDVCVPFFGESNYGGEQVCLHLLSQGLVTPVSRQEISRYIGSYLGGEATIIEQVWHSQIVMGSVSLNAEAWARWPTTGQDGLSMSLQSWKGLQTPSGGQWSRLCMEETYVAVNNTLIRYIVTGPEDPKALVHNASLMVTFDSLPPSEGHQLSCRHDALGLGDAVAQMYLAIGVKGTEPFAPVTGYRLGYGKQGGDEKNWVPFTSGDALYFVYSPLPHVILEAQSDGSCAKKYSTSFRPLQRLVKENPHIKVRGSGQAVLIDDPAATPSLPQAHFLALLHLFDFSSGRYRHFAYRFGASPPFMMLQMSSQLPLTEAEAKPGGVPFAFASGLVVQNRTVAISYGAGDRDARALVLTLGRLDEMFNCSNHAA</sequence>
<dbReference type="EMBL" id="CAJNNV010002527">
    <property type="protein sequence ID" value="CAE8587332.1"/>
    <property type="molecule type" value="Genomic_DNA"/>
</dbReference>
<dbReference type="AlphaFoldDB" id="A0A813DPG1"/>
<accession>A0A813DPG1</accession>
<gene>
    <name evidence="1" type="ORF">PGLA1383_LOCUS6172</name>
</gene>
<comment type="caution">
    <text evidence="1">The sequence shown here is derived from an EMBL/GenBank/DDBJ whole genome shotgun (WGS) entry which is preliminary data.</text>
</comment>
<name>A0A813DPG1_POLGL</name>
<feature type="non-terminal residue" evidence="1">
    <location>
        <position position="1"/>
    </location>
</feature>
<evidence type="ECO:0000313" key="2">
    <source>
        <dbReference type="Proteomes" id="UP000654075"/>
    </source>
</evidence>
<dbReference type="Proteomes" id="UP000654075">
    <property type="component" value="Unassembled WGS sequence"/>
</dbReference>